<dbReference type="EMBL" id="PJCG01000072">
    <property type="protein sequence ID" value="PKI18991.1"/>
    <property type="molecule type" value="Genomic_DNA"/>
</dbReference>
<organism evidence="2 3">
    <name type="scientific">Pseudomonas monteilii</name>
    <dbReference type="NCBI Taxonomy" id="76759"/>
    <lineage>
        <taxon>Bacteria</taxon>
        <taxon>Pseudomonadati</taxon>
        <taxon>Pseudomonadota</taxon>
        <taxon>Gammaproteobacteria</taxon>
        <taxon>Pseudomonadales</taxon>
        <taxon>Pseudomonadaceae</taxon>
        <taxon>Pseudomonas</taxon>
    </lineage>
</organism>
<dbReference type="NCBIfam" id="TIGR03696">
    <property type="entry name" value="Rhs_assc_core"/>
    <property type="match status" value="1"/>
</dbReference>
<dbReference type="Proteomes" id="UP000233399">
    <property type="component" value="Unassembled WGS sequence"/>
</dbReference>
<dbReference type="PANTHER" id="PTHR32305">
    <property type="match status" value="1"/>
</dbReference>
<comment type="caution">
    <text evidence="2">The sequence shown here is derived from an EMBL/GenBank/DDBJ whole genome shotgun (WGS) entry which is preliminary data.</text>
</comment>
<dbReference type="AlphaFoldDB" id="A0A2N1IL61"/>
<evidence type="ECO:0000313" key="2">
    <source>
        <dbReference type="EMBL" id="PKI18991.1"/>
    </source>
</evidence>
<dbReference type="InterPro" id="IPR022385">
    <property type="entry name" value="Rhs_assc_core"/>
</dbReference>
<protein>
    <submittedName>
        <fullName evidence="2">RHS repeat-associated core domain-containing protein</fullName>
    </submittedName>
</protein>
<reference evidence="2 3" key="1">
    <citation type="submission" date="2017-12" db="EMBL/GenBank/DDBJ databases">
        <title>Isolation and characterization of an aerobic denitrifying Pseudomonas monteilii CY06 from aquaculture ponds.</title>
        <authorList>
            <person name="Ma Q."/>
            <person name="Cai Y."/>
            <person name="He Z."/>
        </authorList>
    </citation>
    <scope>NUCLEOTIDE SEQUENCE [LARGE SCALE GENOMIC DNA]</scope>
    <source>
        <strain evidence="2 3">CY06</strain>
    </source>
</reference>
<proteinExistence type="predicted"/>
<feature type="region of interest" description="Disordered" evidence="1">
    <location>
        <begin position="208"/>
        <end position="232"/>
    </location>
</feature>
<feature type="compositionally biased region" description="Polar residues" evidence="1">
    <location>
        <begin position="127"/>
        <end position="141"/>
    </location>
</feature>
<sequence>MRRIRAFTYSPYGQSATLISGRPSIGFNGEFFDAVTTTYPLGNGHRLYSPKLMRFLSPDELSPFSEGGINTYMYCNGDPIGKIDPSGRIPILIIIKPLNSLYKGIKNRFFGRTPKSKRPPQPPRGTPTKSKNIQDENSNNNPFIRAYEQKQASSDRWWLYNEHLSDIEKAKNTDLTKVPQDVLDRAINNFNHRQAEIDRLTREYNLPPFRRHAPHSSPDLSSNAVAPIRSRP</sequence>
<gene>
    <name evidence="2" type="ORF">CXB65_24025</name>
</gene>
<dbReference type="InterPro" id="IPR050708">
    <property type="entry name" value="T6SS_VgrG/RHS"/>
</dbReference>
<evidence type="ECO:0000256" key="1">
    <source>
        <dbReference type="SAM" id="MobiDB-lite"/>
    </source>
</evidence>
<dbReference type="RefSeq" id="WP_080671096.1">
    <property type="nucleotide sequence ID" value="NZ_KK214939.1"/>
</dbReference>
<dbReference type="SUPFAM" id="SSF56399">
    <property type="entry name" value="ADP-ribosylation"/>
    <property type="match status" value="1"/>
</dbReference>
<feature type="region of interest" description="Disordered" evidence="1">
    <location>
        <begin position="109"/>
        <end position="141"/>
    </location>
</feature>
<name>A0A2N1IL61_9PSED</name>
<evidence type="ECO:0000313" key="3">
    <source>
        <dbReference type="Proteomes" id="UP000233399"/>
    </source>
</evidence>
<dbReference type="Gene3D" id="2.180.10.10">
    <property type="entry name" value="RHS repeat-associated core"/>
    <property type="match status" value="1"/>
</dbReference>
<dbReference type="PANTHER" id="PTHR32305:SF15">
    <property type="entry name" value="PROTEIN RHSA-RELATED"/>
    <property type="match status" value="1"/>
</dbReference>
<accession>A0A2N1IL61</accession>